<accession>A0A1M5RSB2</accession>
<keyword evidence="5" id="KW-1185">Reference proteome</keyword>
<dbReference type="EMBL" id="FQWX01000032">
    <property type="protein sequence ID" value="SHH28683.1"/>
    <property type="molecule type" value="Genomic_DNA"/>
</dbReference>
<dbReference type="CDD" id="cd02696">
    <property type="entry name" value="MurNAc-LAA"/>
    <property type="match status" value="1"/>
</dbReference>
<feature type="transmembrane region" description="Helical" evidence="2">
    <location>
        <begin position="21"/>
        <end position="40"/>
    </location>
</feature>
<keyword evidence="2" id="KW-1133">Transmembrane helix</keyword>
<dbReference type="InterPro" id="IPR014234">
    <property type="entry name" value="Spore_CwlD"/>
</dbReference>
<dbReference type="GO" id="GO:0030288">
    <property type="term" value="C:outer membrane-bounded periplasmic space"/>
    <property type="evidence" value="ECO:0007669"/>
    <property type="project" value="TreeGrafter"/>
</dbReference>
<dbReference type="STRING" id="1121321.SAMN04488530_13243"/>
<evidence type="ECO:0000313" key="4">
    <source>
        <dbReference type="EMBL" id="SHH28683.1"/>
    </source>
</evidence>
<dbReference type="PANTHER" id="PTHR30404">
    <property type="entry name" value="N-ACETYLMURAMOYL-L-ALANINE AMIDASE"/>
    <property type="match status" value="1"/>
</dbReference>
<dbReference type="SMART" id="SM00646">
    <property type="entry name" value="Ami_3"/>
    <property type="match status" value="1"/>
</dbReference>
<evidence type="ECO:0000256" key="2">
    <source>
        <dbReference type="SAM" id="Phobius"/>
    </source>
</evidence>
<sequence length="258" mass="29813">MYKYNINVQGDILKRYIKERYIRYTIFIGVAFILMAISIFEIKNVSEDVIKYMPITNKTIIVDAGHGGIDPGALTKDKNTKEKDVNLAITLKLRELIESSGGLVILTREDDSSLYTEDGNKTVRQKYNENLKNRKKLIKDARADMFVSIHLNAFEQSKYYGAQTFYPKGKDDSKELSKYVQQELKRVVDKTNNREVKPRDDIYLLKENEIPSMLIECGFLSNEKEAKLLTDEKYQEKIAWAIYVGIQKYFGSNSTSNQ</sequence>
<keyword evidence="1" id="KW-0378">Hydrolase</keyword>
<evidence type="ECO:0000259" key="3">
    <source>
        <dbReference type="SMART" id="SM00646"/>
    </source>
</evidence>
<dbReference type="GO" id="GO:0008745">
    <property type="term" value="F:N-acetylmuramoyl-L-alanine amidase activity"/>
    <property type="evidence" value="ECO:0007669"/>
    <property type="project" value="InterPro"/>
</dbReference>
<dbReference type="NCBIfam" id="TIGR02883">
    <property type="entry name" value="spore_cwlD"/>
    <property type="match status" value="1"/>
</dbReference>
<reference evidence="5" key="1">
    <citation type="submission" date="2016-11" db="EMBL/GenBank/DDBJ databases">
        <authorList>
            <person name="Varghese N."/>
            <person name="Submissions S."/>
        </authorList>
    </citation>
    <scope>NUCLEOTIDE SEQUENCE [LARGE SCALE GENOMIC DNA]</scope>
    <source>
        <strain evidence="5">DSM 2635</strain>
    </source>
</reference>
<dbReference type="SUPFAM" id="SSF53187">
    <property type="entry name" value="Zn-dependent exopeptidases"/>
    <property type="match status" value="1"/>
</dbReference>
<dbReference type="Pfam" id="PF01520">
    <property type="entry name" value="Amidase_3"/>
    <property type="match status" value="1"/>
</dbReference>
<evidence type="ECO:0000256" key="1">
    <source>
        <dbReference type="ARBA" id="ARBA00022801"/>
    </source>
</evidence>
<dbReference type="InterPro" id="IPR002508">
    <property type="entry name" value="MurNAc-LAA_cat"/>
</dbReference>
<dbReference type="GO" id="GO:0009253">
    <property type="term" value="P:peptidoglycan catabolic process"/>
    <property type="evidence" value="ECO:0007669"/>
    <property type="project" value="InterPro"/>
</dbReference>
<dbReference type="Proteomes" id="UP000243255">
    <property type="component" value="Unassembled WGS sequence"/>
</dbReference>
<dbReference type="Gene3D" id="3.40.630.40">
    <property type="entry name" value="Zn-dependent exopeptidases"/>
    <property type="match status" value="1"/>
</dbReference>
<keyword evidence="2" id="KW-0472">Membrane</keyword>
<dbReference type="PANTHER" id="PTHR30404:SF0">
    <property type="entry name" value="N-ACETYLMURAMOYL-L-ALANINE AMIDASE AMIC"/>
    <property type="match status" value="1"/>
</dbReference>
<feature type="domain" description="MurNAc-LAA" evidence="3">
    <location>
        <begin position="135"/>
        <end position="247"/>
    </location>
</feature>
<name>A0A1M5RSB2_9FIRM</name>
<proteinExistence type="predicted"/>
<evidence type="ECO:0000313" key="5">
    <source>
        <dbReference type="Proteomes" id="UP000243255"/>
    </source>
</evidence>
<keyword evidence="2" id="KW-0812">Transmembrane</keyword>
<dbReference type="InterPro" id="IPR050695">
    <property type="entry name" value="N-acetylmuramoyl_amidase_3"/>
</dbReference>
<protein>
    <submittedName>
        <fullName evidence="4">N-acetylmuramoyl-L-alanine amidase</fullName>
    </submittedName>
</protein>
<dbReference type="AlphaFoldDB" id="A0A1M5RSB2"/>
<gene>
    <name evidence="4" type="ORF">SAMN04488530_13243</name>
</gene>
<organism evidence="4 5">
    <name type="scientific">Asaccharospora irregularis DSM 2635</name>
    <dbReference type="NCBI Taxonomy" id="1121321"/>
    <lineage>
        <taxon>Bacteria</taxon>
        <taxon>Bacillati</taxon>
        <taxon>Bacillota</taxon>
        <taxon>Clostridia</taxon>
        <taxon>Peptostreptococcales</taxon>
        <taxon>Peptostreptococcaceae</taxon>
        <taxon>Asaccharospora</taxon>
    </lineage>
</organism>